<organism evidence="6 7">
    <name type="scientific">Thermotoga maritima (strain ATCC 43589 / DSM 3109 / JCM 10099 / NBRC 100826 / MSB8)</name>
    <dbReference type="NCBI Taxonomy" id="243274"/>
    <lineage>
        <taxon>Bacteria</taxon>
        <taxon>Thermotogati</taxon>
        <taxon>Thermotogota</taxon>
        <taxon>Thermotogae</taxon>
        <taxon>Thermotogales</taxon>
        <taxon>Thermotogaceae</taxon>
        <taxon>Thermotoga</taxon>
    </lineage>
</organism>
<dbReference type="KEGG" id="tmm:Tmari_0297"/>
<dbReference type="PROSITE" id="PS50932">
    <property type="entry name" value="HTH_LACI_2"/>
    <property type="match status" value="1"/>
</dbReference>
<dbReference type="KEGG" id="tma:TM0299"/>
<evidence type="ECO:0000256" key="1">
    <source>
        <dbReference type="ARBA" id="ARBA00022491"/>
    </source>
</evidence>
<feature type="domain" description="HTH lacI-type" evidence="5">
    <location>
        <begin position="4"/>
        <end position="58"/>
    </location>
</feature>
<dbReference type="InterPro" id="IPR046335">
    <property type="entry name" value="LacI/GalR-like_sensor"/>
</dbReference>
<dbReference type="InParanoid" id="Q9WYD5"/>
<evidence type="ECO:0000256" key="4">
    <source>
        <dbReference type="ARBA" id="ARBA00023163"/>
    </source>
</evidence>
<protein>
    <submittedName>
        <fullName evidence="6">Transcriptional regulator, LacI family</fullName>
    </submittedName>
</protein>
<evidence type="ECO:0000259" key="5">
    <source>
        <dbReference type="PROSITE" id="PS50932"/>
    </source>
</evidence>
<dbReference type="Pfam" id="PF13377">
    <property type="entry name" value="Peripla_BP_3"/>
    <property type="match status" value="1"/>
</dbReference>
<dbReference type="RefSeq" id="WP_004083018.1">
    <property type="nucleotide sequence ID" value="NC_000853.1"/>
</dbReference>
<evidence type="ECO:0000256" key="2">
    <source>
        <dbReference type="ARBA" id="ARBA00023015"/>
    </source>
</evidence>
<evidence type="ECO:0000313" key="6">
    <source>
        <dbReference type="EMBL" id="AAD35387.1"/>
    </source>
</evidence>
<dbReference type="SUPFAM" id="SSF53822">
    <property type="entry name" value="Periplasmic binding protein-like I"/>
    <property type="match status" value="1"/>
</dbReference>
<dbReference type="Pfam" id="PF00356">
    <property type="entry name" value="LacI"/>
    <property type="match status" value="1"/>
</dbReference>
<dbReference type="OrthoDB" id="47944at2"/>
<dbReference type="GO" id="GO:0003700">
    <property type="term" value="F:DNA-binding transcription factor activity"/>
    <property type="evidence" value="ECO:0000318"/>
    <property type="project" value="GO_Central"/>
</dbReference>
<proteinExistence type="predicted"/>
<dbReference type="CDD" id="cd01392">
    <property type="entry name" value="HTH_LacI"/>
    <property type="match status" value="1"/>
</dbReference>
<dbReference type="KEGG" id="tmi:THEMA_03230"/>
<evidence type="ECO:0000256" key="3">
    <source>
        <dbReference type="ARBA" id="ARBA00023125"/>
    </source>
</evidence>
<dbReference type="InterPro" id="IPR010982">
    <property type="entry name" value="Lambda_DNA-bd_dom_sf"/>
</dbReference>
<dbReference type="PaxDb" id="243274-THEMA_03230"/>
<dbReference type="InterPro" id="IPR000843">
    <property type="entry name" value="HTH_LacI"/>
</dbReference>
<reference evidence="6 7" key="1">
    <citation type="journal article" date="1999" name="Nature">
        <title>Evidence for lateral gene transfer between Archaea and Bacteria from genome sequence of Thermotoga maritima.</title>
        <authorList>
            <person name="Nelson K.E."/>
            <person name="Clayton R.A."/>
            <person name="Gill S.R."/>
            <person name="Gwinn M.L."/>
            <person name="Dodson R.J."/>
            <person name="Haft D.H."/>
            <person name="Hickey E.K."/>
            <person name="Peterson J.D."/>
            <person name="Nelson W.C."/>
            <person name="Ketchum K.A."/>
            <person name="McDonald L."/>
            <person name="Utterback T.R."/>
            <person name="Malek J.A."/>
            <person name="Linher K.D."/>
            <person name="Garrett M.M."/>
            <person name="Stewart A.M."/>
            <person name="Cotton M.D."/>
            <person name="Pratt M.S."/>
            <person name="Phillips C.A."/>
            <person name="Richardson D."/>
            <person name="Heidelberg J."/>
            <person name="Sutton G.G."/>
            <person name="Fleischmann R.D."/>
            <person name="White O."/>
            <person name="Salzberg S.L."/>
            <person name="Smith H.O."/>
            <person name="Venter J.C."/>
            <person name="Fraser C.M."/>
        </authorList>
    </citation>
    <scope>NUCLEOTIDE SEQUENCE [LARGE SCALE GENOMIC DNA]</scope>
    <source>
        <strain evidence="7">ATCC 43589 / DSM 3109 / JCM 10099 / NBRC 100826 / MSB8</strain>
    </source>
</reference>
<dbReference type="PATRIC" id="fig|243274.17.peg.296"/>
<accession>G4FHL3</accession>
<dbReference type="Gene3D" id="1.10.260.40">
    <property type="entry name" value="lambda repressor-like DNA-binding domains"/>
    <property type="match status" value="1"/>
</dbReference>
<keyword evidence="7" id="KW-1185">Reference proteome</keyword>
<keyword evidence="1" id="KW-0678">Repressor</keyword>
<keyword evidence="4" id="KW-0804">Transcription</keyword>
<dbReference type="SMART" id="SM00354">
    <property type="entry name" value="HTH_LACI"/>
    <property type="match status" value="1"/>
</dbReference>
<accession>Q9WYD5</accession>
<dbReference type="InterPro" id="IPR028082">
    <property type="entry name" value="Peripla_BP_I"/>
</dbReference>
<dbReference type="SUPFAM" id="SSF47413">
    <property type="entry name" value="lambda repressor-like DNA-binding domains"/>
    <property type="match status" value="1"/>
</dbReference>
<dbReference type="Proteomes" id="UP000008183">
    <property type="component" value="Chromosome"/>
</dbReference>
<sequence>MKKATLKDIAEYFGVSISTVSRALSGKPGVSSELREKILEKAREIGYTPNLMALGLKKGNTRTVGVLIPELSANFFADIVSSIEKSLFHLGYRLILCSTDDDPVKEREHLQLLLDQKVEGILSAPVNVKENKDIYNSIINHFKIPVVFFDRLVEGVDSDFVISDNREGMEILVNYLVKHGHKKIGLIHPLRGSFTGEERLKGFLLFKDSIEIREEWIRDGRSSEQGGYESFLRIMTSQERPTAIVIGNNLMTLGVLKAAKELNIKIPEDISLVSFDDAYWNEIFDPPITCVRQDPQQIGLIAATILLDRMKNRKKPSPRMQVVLKVKFVERSSVRTIKTLKDFS</sequence>
<keyword evidence="3" id="KW-0238">DNA-binding</keyword>
<dbReference type="Gene3D" id="3.40.50.2300">
    <property type="match status" value="2"/>
</dbReference>
<dbReference type="PIR" id="C72395">
    <property type="entry name" value="C72395"/>
</dbReference>
<dbReference type="CDD" id="cd06267">
    <property type="entry name" value="PBP1_LacI_sugar_binding-like"/>
    <property type="match status" value="1"/>
</dbReference>
<gene>
    <name evidence="6" type="ordered locus">TM_0299</name>
</gene>
<dbReference type="GO" id="GO:0000976">
    <property type="term" value="F:transcription cis-regulatory region binding"/>
    <property type="evidence" value="ECO:0000318"/>
    <property type="project" value="GO_Central"/>
</dbReference>
<dbReference type="DNASU" id="897224"/>
<dbReference type="GO" id="GO:0006355">
    <property type="term" value="P:regulation of DNA-templated transcription"/>
    <property type="evidence" value="ECO:0000318"/>
    <property type="project" value="GO_Central"/>
</dbReference>
<dbReference type="EMBL" id="AE000512">
    <property type="protein sequence ID" value="AAD35387.1"/>
    <property type="molecule type" value="Genomic_DNA"/>
</dbReference>
<name>Q9WYD5_THEMA</name>
<dbReference type="PANTHER" id="PTHR30146">
    <property type="entry name" value="LACI-RELATED TRANSCRIPTIONAL REPRESSOR"/>
    <property type="match status" value="1"/>
</dbReference>
<dbReference type="PANTHER" id="PTHR30146:SF148">
    <property type="entry name" value="HTH-TYPE TRANSCRIPTIONAL REPRESSOR PURR-RELATED"/>
    <property type="match status" value="1"/>
</dbReference>
<keyword evidence="2" id="KW-0805">Transcription regulation</keyword>
<dbReference type="EnsemblBacteria" id="AAD35387">
    <property type="protein sequence ID" value="AAD35387"/>
    <property type="gene ID" value="TM_0299"/>
</dbReference>
<evidence type="ECO:0000313" key="7">
    <source>
        <dbReference type="Proteomes" id="UP000008183"/>
    </source>
</evidence>
<dbReference type="AlphaFoldDB" id="Q9WYD5"/>